<evidence type="ECO:0000313" key="1">
    <source>
        <dbReference type="EMBL" id="MBX62048.1"/>
    </source>
</evidence>
<reference evidence="1" key="1">
    <citation type="submission" date="2018-02" db="EMBL/GenBank/DDBJ databases">
        <title>Rhizophora mucronata_Transcriptome.</title>
        <authorList>
            <person name="Meera S.P."/>
            <person name="Sreeshan A."/>
            <person name="Augustine A."/>
        </authorList>
    </citation>
    <scope>NUCLEOTIDE SEQUENCE</scope>
    <source>
        <tissue evidence="1">Leaf</tissue>
    </source>
</reference>
<proteinExistence type="predicted"/>
<name>A0A2P2Q507_RHIMU</name>
<organism evidence="1">
    <name type="scientific">Rhizophora mucronata</name>
    <name type="common">Asiatic mangrove</name>
    <dbReference type="NCBI Taxonomy" id="61149"/>
    <lineage>
        <taxon>Eukaryota</taxon>
        <taxon>Viridiplantae</taxon>
        <taxon>Streptophyta</taxon>
        <taxon>Embryophyta</taxon>
        <taxon>Tracheophyta</taxon>
        <taxon>Spermatophyta</taxon>
        <taxon>Magnoliopsida</taxon>
        <taxon>eudicotyledons</taxon>
        <taxon>Gunneridae</taxon>
        <taxon>Pentapetalae</taxon>
        <taxon>rosids</taxon>
        <taxon>fabids</taxon>
        <taxon>Malpighiales</taxon>
        <taxon>Rhizophoraceae</taxon>
        <taxon>Rhizophora</taxon>
    </lineage>
</organism>
<accession>A0A2P2Q507</accession>
<protein>
    <submittedName>
        <fullName evidence="1">Heavy metal-associated isoprenylated plant protein 26-like</fullName>
    </submittedName>
</protein>
<dbReference type="EMBL" id="GGEC01081564">
    <property type="protein sequence ID" value="MBX62048.1"/>
    <property type="molecule type" value="Transcribed_RNA"/>
</dbReference>
<sequence>MEPKEIVPARCHIYKLPLLASLLRDHRADSHSESTHLL</sequence>
<dbReference type="AlphaFoldDB" id="A0A2P2Q507"/>